<comment type="caution">
    <text evidence="1">The sequence shown here is derived from an EMBL/GenBank/DDBJ whole genome shotgun (WGS) entry which is preliminary data.</text>
</comment>
<gene>
    <name evidence="1" type="ORF">A2908_04115</name>
</gene>
<name>A0A1G2IG77_9BACT</name>
<evidence type="ECO:0000313" key="1">
    <source>
        <dbReference type="EMBL" id="OGZ73430.1"/>
    </source>
</evidence>
<reference evidence="1 2" key="1">
    <citation type="journal article" date="2016" name="Nat. Commun.">
        <title>Thousands of microbial genomes shed light on interconnected biogeochemical processes in an aquifer system.</title>
        <authorList>
            <person name="Anantharaman K."/>
            <person name="Brown C.T."/>
            <person name="Hug L.A."/>
            <person name="Sharon I."/>
            <person name="Castelle C.J."/>
            <person name="Probst A.J."/>
            <person name="Thomas B.C."/>
            <person name="Singh A."/>
            <person name="Wilkins M.J."/>
            <person name="Karaoz U."/>
            <person name="Brodie E.L."/>
            <person name="Williams K.H."/>
            <person name="Hubbard S.S."/>
            <person name="Banfield J.F."/>
        </authorList>
    </citation>
    <scope>NUCLEOTIDE SEQUENCE [LARGE SCALE GENOMIC DNA]</scope>
</reference>
<organism evidence="1 2">
    <name type="scientific">Candidatus Staskawiczbacteria bacterium RIFCSPLOWO2_01_FULL_38_12b</name>
    <dbReference type="NCBI Taxonomy" id="1802214"/>
    <lineage>
        <taxon>Bacteria</taxon>
        <taxon>Candidatus Staskawicziibacteriota</taxon>
    </lineage>
</organism>
<dbReference type="EMBL" id="MHPA01000012">
    <property type="protein sequence ID" value="OGZ73430.1"/>
    <property type="molecule type" value="Genomic_DNA"/>
</dbReference>
<evidence type="ECO:0000313" key="2">
    <source>
        <dbReference type="Proteomes" id="UP000176774"/>
    </source>
</evidence>
<dbReference type="Proteomes" id="UP000176774">
    <property type="component" value="Unassembled WGS sequence"/>
</dbReference>
<proteinExistence type="predicted"/>
<dbReference type="AlphaFoldDB" id="A0A1G2IG77"/>
<accession>A0A1G2IG77</accession>
<protein>
    <submittedName>
        <fullName evidence="1">Uncharacterized protein</fullName>
    </submittedName>
</protein>
<sequence length="63" mass="7593">MSTGKRRKKVKPKEFFELPQYLQEAIRAAEKKVKGLQKNECPDTEDQRVYEDIMDDFKEEREN</sequence>